<feature type="compositionally biased region" description="Polar residues" evidence="7">
    <location>
        <begin position="525"/>
        <end position="540"/>
    </location>
</feature>
<keyword evidence="4 6" id="KW-0807">Transducer</keyword>
<dbReference type="Proteomes" id="UP000297982">
    <property type="component" value="Unassembled WGS sequence"/>
</dbReference>
<dbReference type="PROSITE" id="PS50111">
    <property type="entry name" value="CHEMOTAXIS_TRANSDUC_2"/>
    <property type="match status" value="1"/>
</dbReference>
<feature type="region of interest" description="Disordered" evidence="7">
    <location>
        <begin position="269"/>
        <end position="307"/>
    </location>
</feature>
<protein>
    <submittedName>
        <fullName evidence="11">Methyl-accepting chemotaxis protein</fullName>
    </submittedName>
</protein>
<reference evidence="11 12" key="1">
    <citation type="journal article" date="2003" name="Int. J. Syst. Evol. Microbiol.">
        <title>Halobacillus salinus sp. nov., isolated from a salt lake on the coast of the East Sea in Korea.</title>
        <authorList>
            <person name="Yoon J.H."/>
            <person name="Kang K.H."/>
            <person name="Park Y.H."/>
        </authorList>
    </citation>
    <scope>NUCLEOTIDE SEQUENCE [LARGE SCALE GENOMIC DNA]</scope>
    <source>
        <strain evidence="11 12">HSL-3</strain>
    </source>
</reference>
<sequence>MSFWRNASIGVKYASAFGATLLLFVSTFGIVYVNLDQTRDNMITLDDRGTTAIEVAEMASLARTKDIRIADYIREPRGSYIDEFEDRNERFQELQDTYTEKFKGSPLEESMDEIHSLDEQINTIFFDQMVGNLSNEREIDQLRNKTQGLRSQLVDELNVVQQSVQEAMNTTTVQSKSSIQGTITTMLIAAALAILIGTLLIWIVNRSIRRRMNDLVSVADQISSGELYHVDLDDSSKDEIGTLSIAMNQMKAQLHQLIQEMGVLSNQVKHQSNDLQQSSSEVQEASQQVAATMEELSSGSEQQAGDASTLSELMEQLAQKIAASNETGALISEQSQSVITQSNEGKQLMDDSVDQMDDIHKVMKEAVAKVHQLDMQSREISKLIQVIQDIAEQTNLLALNAAIEAARAGEHGKGFAVVADEVRKLAEQVSISVDEITQMVGTIQSESKNVSLSLENGYEKVEKGSKQITQTGKTFEDIQQSIHTMASGVQAISTNLKDITESTQVMNRSIESVASSSEESAAGVEQTTASIQQTNSSMEQVSHHSGELADMSNQLNELIQQFKLEK</sequence>
<comment type="subcellular location">
    <subcellularLocation>
        <location evidence="1">Cell membrane</location>
    </subcellularLocation>
</comment>
<dbReference type="InterPro" id="IPR004089">
    <property type="entry name" value="MCPsignal_dom"/>
</dbReference>
<dbReference type="AlphaFoldDB" id="A0A4Z0H1A1"/>
<feature type="compositionally biased region" description="Low complexity" evidence="7">
    <location>
        <begin position="276"/>
        <end position="291"/>
    </location>
</feature>
<dbReference type="SMART" id="SM00304">
    <property type="entry name" value="HAMP"/>
    <property type="match status" value="1"/>
</dbReference>
<evidence type="ECO:0000256" key="1">
    <source>
        <dbReference type="ARBA" id="ARBA00004236"/>
    </source>
</evidence>
<dbReference type="PANTHER" id="PTHR32089">
    <property type="entry name" value="METHYL-ACCEPTING CHEMOTAXIS PROTEIN MCPB"/>
    <property type="match status" value="1"/>
</dbReference>
<dbReference type="Pfam" id="PF00015">
    <property type="entry name" value="MCPsignal"/>
    <property type="match status" value="1"/>
</dbReference>
<evidence type="ECO:0000256" key="5">
    <source>
        <dbReference type="ARBA" id="ARBA00029447"/>
    </source>
</evidence>
<keyword evidence="2" id="KW-1003">Cell membrane</keyword>
<keyword evidence="8" id="KW-0812">Transmembrane</keyword>
<dbReference type="PANTHER" id="PTHR32089:SF114">
    <property type="entry name" value="METHYL-ACCEPTING CHEMOTAXIS PROTEIN MCPB"/>
    <property type="match status" value="1"/>
</dbReference>
<accession>A0A4Z0H1A1</accession>
<organism evidence="11 12">
    <name type="scientific">Halobacillus salinus</name>
    <dbReference type="NCBI Taxonomy" id="192814"/>
    <lineage>
        <taxon>Bacteria</taxon>
        <taxon>Bacillati</taxon>
        <taxon>Bacillota</taxon>
        <taxon>Bacilli</taxon>
        <taxon>Bacillales</taxon>
        <taxon>Bacillaceae</taxon>
        <taxon>Halobacillus</taxon>
    </lineage>
</organism>
<evidence type="ECO:0000256" key="3">
    <source>
        <dbReference type="ARBA" id="ARBA00023136"/>
    </source>
</evidence>
<evidence type="ECO:0000259" key="10">
    <source>
        <dbReference type="PROSITE" id="PS50885"/>
    </source>
</evidence>
<dbReference type="Pfam" id="PF00672">
    <property type="entry name" value="HAMP"/>
    <property type="match status" value="1"/>
</dbReference>
<evidence type="ECO:0000256" key="6">
    <source>
        <dbReference type="PROSITE-ProRule" id="PRU00284"/>
    </source>
</evidence>
<keyword evidence="12" id="KW-1185">Reference proteome</keyword>
<feature type="compositionally biased region" description="Polar residues" evidence="7">
    <location>
        <begin position="295"/>
        <end position="307"/>
    </location>
</feature>
<evidence type="ECO:0000313" key="12">
    <source>
        <dbReference type="Proteomes" id="UP000297982"/>
    </source>
</evidence>
<dbReference type="CDD" id="cd11386">
    <property type="entry name" value="MCP_signal"/>
    <property type="match status" value="1"/>
</dbReference>
<gene>
    <name evidence="11" type="ORF">E4663_10840</name>
</gene>
<comment type="caution">
    <text evidence="11">The sequence shown here is derived from an EMBL/GenBank/DDBJ whole genome shotgun (WGS) entry which is preliminary data.</text>
</comment>
<comment type="similarity">
    <text evidence="5">Belongs to the methyl-accepting chemotaxis (MCP) protein family.</text>
</comment>
<dbReference type="GO" id="GO:0005886">
    <property type="term" value="C:plasma membrane"/>
    <property type="evidence" value="ECO:0007669"/>
    <property type="project" value="UniProtKB-SubCell"/>
</dbReference>
<keyword evidence="3 8" id="KW-0472">Membrane</keyword>
<dbReference type="STRING" id="192814.GCA_900166575_03023"/>
<feature type="region of interest" description="Disordered" evidence="7">
    <location>
        <begin position="516"/>
        <end position="550"/>
    </location>
</feature>
<dbReference type="GO" id="GO:0007165">
    <property type="term" value="P:signal transduction"/>
    <property type="evidence" value="ECO:0007669"/>
    <property type="project" value="UniProtKB-KW"/>
</dbReference>
<evidence type="ECO:0000259" key="9">
    <source>
        <dbReference type="PROSITE" id="PS50111"/>
    </source>
</evidence>
<dbReference type="PROSITE" id="PS50885">
    <property type="entry name" value="HAMP"/>
    <property type="match status" value="1"/>
</dbReference>
<name>A0A4Z0H1A1_9BACI</name>
<feature type="domain" description="HAMP" evidence="10">
    <location>
        <begin position="206"/>
        <end position="259"/>
    </location>
</feature>
<evidence type="ECO:0000256" key="7">
    <source>
        <dbReference type="SAM" id="MobiDB-lite"/>
    </source>
</evidence>
<dbReference type="SUPFAM" id="SSF58104">
    <property type="entry name" value="Methyl-accepting chemotaxis protein (MCP) signaling domain"/>
    <property type="match status" value="1"/>
</dbReference>
<evidence type="ECO:0000256" key="8">
    <source>
        <dbReference type="SAM" id="Phobius"/>
    </source>
</evidence>
<keyword evidence="8" id="KW-1133">Transmembrane helix</keyword>
<evidence type="ECO:0000256" key="4">
    <source>
        <dbReference type="ARBA" id="ARBA00023224"/>
    </source>
</evidence>
<proteinExistence type="inferred from homology"/>
<dbReference type="InterPro" id="IPR003660">
    <property type="entry name" value="HAMP_dom"/>
</dbReference>
<evidence type="ECO:0000256" key="2">
    <source>
        <dbReference type="ARBA" id="ARBA00022475"/>
    </source>
</evidence>
<dbReference type="EMBL" id="SRJC01000002">
    <property type="protein sequence ID" value="TGB02651.1"/>
    <property type="molecule type" value="Genomic_DNA"/>
</dbReference>
<dbReference type="SMART" id="SM00283">
    <property type="entry name" value="MA"/>
    <property type="match status" value="1"/>
</dbReference>
<feature type="transmembrane region" description="Helical" evidence="8">
    <location>
        <begin position="183"/>
        <end position="204"/>
    </location>
</feature>
<evidence type="ECO:0000313" key="11">
    <source>
        <dbReference type="EMBL" id="TGB02651.1"/>
    </source>
</evidence>
<feature type="domain" description="Methyl-accepting transducer" evidence="9">
    <location>
        <begin position="278"/>
        <end position="535"/>
    </location>
</feature>
<dbReference type="Gene3D" id="1.10.287.950">
    <property type="entry name" value="Methyl-accepting chemotaxis protein"/>
    <property type="match status" value="1"/>
</dbReference>
<dbReference type="CDD" id="cd06225">
    <property type="entry name" value="HAMP"/>
    <property type="match status" value="1"/>
</dbReference>
<dbReference type="RefSeq" id="WP_135327626.1">
    <property type="nucleotide sequence ID" value="NZ_SRJC01000002.1"/>
</dbReference>